<keyword evidence="1" id="KW-1185">Reference proteome</keyword>
<proteinExistence type="predicted"/>
<accession>A0A915ENF4</accession>
<reference evidence="2" key="1">
    <citation type="submission" date="2022-11" db="UniProtKB">
        <authorList>
            <consortium name="WormBaseParasite"/>
        </authorList>
    </citation>
    <scope>IDENTIFICATION</scope>
</reference>
<evidence type="ECO:0000313" key="2">
    <source>
        <dbReference type="WBParaSite" id="jg7740"/>
    </source>
</evidence>
<dbReference type="AlphaFoldDB" id="A0A915ENF4"/>
<name>A0A915ENF4_9BILA</name>
<dbReference type="Proteomes" id="UP000887574">
    <property type="component" value="Unplaced"/>
</dbReference>
<dbReference type="WBParaSite" id="jg7740">
    <property type="protein sequence ID" value="jg7740"/>
    <property type="gene ID" value="jg7740"/>
</dbReference>
<evidence type="ECO:0000313" key="1">
    <source>
        <dbReference type="Proteomes" id="UP000887574"/>
    </source>
</evidence>
<organism evidence="1 2">
    <name type="scientific">Ditylenchus dipsaci</name>
    <dbReference type="NCBI Taxonomy" id="166011"/>
    <lineage>
        <taxon>Eukaryota</taxon>
        <taxon>Metazoa</taxon>
        <taxon>Ecdysozoa</taxon>
        <taxon>Nematoda</taxon>
        <taxon>Chromadorea</taxon>
        <taxon>Rhabditida</taxon>
        <taxon>Tylenchina</taxon>
        <taxon>Tylenchomorpha</taxon>
        <taxon>Sphaerularioidea</taxon>
        <taxon>Anguinidae</taxon>
        <taxon>Anguininae</taxon>
        <taxon>Ditylenchus</taxon>
    </lineage>
</organism>
<protein>
    <submittedName>
        <fullName evidence="2">Uncharacterized protein</fullName>
    </submittedName>
</protein>
<sequence length="127" mass="14254">MALMVWASNPEEDFSCNNAHLLPHLNPLIQWLTPGVGGGLDSMLNENRQNGLFNLNLSGLWWHGCWLPQGNTWETLPTKYSDMLYPLGVALPILLLRVLFETFVACKLDWAAGIKTSNLPVTPCKYQ</sequence>